<dbReference type="PANTHER" id="PTHR43060">
    <property type="entry name" value="3-HYDROXYISOBUTYRATE DEHYDROGENASE-LIKE 1, MITOCHONDRIAL-RELATED"/>
    <property type="match status" value="1"/>
</dbReference>
<feature type="domain" description="3-hydroxyisobutyrate dehydrogenase-like NAD-binding" evidence="6">
    <location>
        <begin position="164"/>
        <end position="284"/>
    </location>
</feature>
<evidence type="ECO:0000259" key="5">
    <source>
        <dbReference type="Pfam" id="PF03446"/>
    </source>
</evidence>
<dbReference type="Pfam" id="PF14833">
    <property type="entry name" value="NAD_binding_11"/>
    <property type="match status" value="1"/>
</dbReference>
<name>H0QPP0_ARTG1</name>
<dbReference type="RefSeq" id="WP_003803615.1">
    <property type="nucleotide sequence ID" value="NZ_BAEG01000077.1"/>
</dbReference>
<evidence type="ECO:0000256" key="3">
    <source>
        <dbReference type="ARBA" id="ARBA00023027"/>
    </source>
</evidence>
<dbReference type="STRING" id="1077972.ARGLB_077_00070"/>
<evidence type="ECO:0000256" key="2">
    <source>
        <dbReference type="ARBA" id="ARBA00023002"/>
    </source>
</evidence>
<dbReference type="InterPro" id="IPR036291">
    <property type="entry name" value="NAD(P)-bd_dom_sf"/>
</dbReference>
<keyword evidence="2" id="KW-0560">Oxidoreductase</keyword>
<feature type="domain" description="6-phosphogluconate dehydrogenase NADP-binding" evidence="5">
    <location>
        <begin position="3"/>
        <end position="159"/>
    </location>
</feature>
<dbReference type="SUPFAM" id="SSF51735">
    <property type="entry name" value="NAD(P)-binding Rossmann-fold domains"/>
    <property type="match status" value="1"/>
</dbReference>
<dbReference type="PIRSF" id="PIRSF000103">
    <property type="entry name" value="HIBADH"/>
    <property type="match status" value="1"/>
</dbReference>
<evidence type="ECO:0000256" key="4">
    <source>
        <dbReference type="PIRSR" id="PIRSR000103-1"/>
    </source>
</evidence>
<comment type="similarity">
    <text evidence="1">Belongs to the HIBADH-related family.</text>
</comment>
<accession>H0QPP0</accession>
<keyword evidence="3" id="KW-0520">NAD</keyword>
<evidence type="ECO:0000313" key="8">
    <source>
        <dbReference type="Proteomes" id="UP000003828"/>
    </source>
</evidence>
<dbReference type="Proteomes" id="UP000003828">
    <property type="component" value="Unassembled WGS sequence"/>
</dbReference>
<dbReference type="eggNOG" id="COG2084">
    <property type="taxonomic scope" value="Bacteria"/>
</dbReference>
<comment type="caution">
    <text evidence="7">The sequence shown here is derived from an EMBL/GenBank/DDBJ whole genome shotgun (WGS) entry which is preliminary data.</text>
</comment>
<dbReference type="GO" id="GO:0016491">
    <property type="term" value="F:oxidoreductase activity"/>
    <property type="evidence" value="ECO:0007669"/>
    <property type="project" value="UniProtKB-KW"/>
</dbReference>
<sequence length="287" mass="29643">MNVSFIGTGAIGLPMAKRLIPHHNVTVFDLAPDRVNELVQLGASAAESAAKAAAASEIVILMVATPDQLEQAVFGPDGAAEGFKIGATAVIMSSVGVESATSVADRLTKQNVRVVDAPVTGGVVRAVTGELTLLTSGTDEDIERVRPVLRHLGTKLARCGGRVGDGQAVKLVNQLLCSVHLAVAGEALNFAKRLGLDPEEVLKTVGAGAAASFMLNDRGPRMLSVDEPPVLSAVDIFVKDSTLVKDAAARVGADVPLLEEANAKFKDASAAGFGRLDDSSVIRAFEG</sequence>
<organism evidence="7 8">
    <name type="scientific">Arthrobacter globiformis (strain ATCC 8010 / DSM 20124 / JCM 1332 / NBRC 12137 / NCIMB 8907 / NRRL B-2979 / 168)</name>
    <dbReference type="NCBI Taxonomy" id="1077972"/>
    <lineage>
        <taxon>Bacteria</taxon>
        <taxon>Bacillati</taxon>
        <taxon>Actinomycetota</taxon>
        <taxon>Actinomycetes</taxon>
        <taxon>Micrococcales</taxon>
        <taxon>Micrococcaceae</taxon>
        <taxon>Arthrobacter</taxon>
    </lineage>
</organism>
<dbReference type="InterPro" id="IPR008927">
    <property type="entry name" value="6-PGluconate_DH-like_C_sf"/>
</dbReference>
<evidence type="ECO:0000259" key="6">
    <source>
        <dbReference type="Pfam" id="PF14833"/>
    </source>
</evidence>
<keyword evidence="8" id="KW-1185">Reference proteome</keyword>
<dbReference type="OrthoDB" id="3185659at2"/>
<reference evidence="7 8" key="1">
    <citation type="submission" date="2011-12" db="EMBL/GenBank/DDBJ databases">
        <title>Whole genome shotgun sequence of Arthrobacter globiformis NBRC 12137.</title>
        <authorList>
            <person name="Miyazawa S."/>
            <person name="Hosoyama A."/>
            <person name="Tsuchikane K."/>
            <person name="Katsumata H."/>
            <person name="Yamazaki S."/>
            <person name="Fujita N."/>
        </authorList>
    </citation>
    <scope>NUCLEOTIDE SEQUENCE [LARGE SCALE GENOMIC DNA]</scope>
    <source>
        <strain evidence="7 8">NBRC 12137</strain>
    </source>
</reference>
<dbReference type="EMBL" id="BAEG01000077">
    <property type="protein sequence ID" value="GAB14791.1"/>
    <property type="molecule type" value="Genomic_DNA"/>
</dbReference>
<dbReference type="Gene3D" id="1.10.1040.10">
    <property type="entry name" value="N-(1-d-carboxylethyl)-l-norvaline Dehydrogenase, domain 2"/>
    <property type="match status" value="1"/>
</dbReference>
<proteinExistence type="inferred from homology"/>
<dbReference type="GO" id="GO:0050661">
    <property type="term" value="F:NADP binding"/>
    <property type="evidence" value="ECO:0007669"/>
    <property type="project" value="InterPro"/>
</dbReference>
<dbReference type="Pfam" id="PF03446">
    <property type="entry name" value="NAD_binding_2"/>
    <property type="match status" value="1"/>
</dbReference>
<dbReference type="Gene3D" id="3.40.50.720">
    <property type="entry name" value="NAD(P)-binding Rossmann-like Domain"/>
    <property type="match status" value="1"/>
</dbReference>
<dbReference type="InterPro" id="IPR029154">
    <property type="entry name" value="HIBADH-like_NADP-bd"/>
</dbReference>
<feature type="active site" evidence="4">
    <location>
        <position position="170"/>
    </location>
</feature>
<dbReference type="SUPFAM" id="SSF48179">
    <property type="entry name" value="6-phosphogluconate dehydrogenase C-terminal domain-like"/>
    <property type="match status" value="1"/>
</dbReference>
<dbReference type="InterPro" id="IPR015815">
    <property type="entry name" value="HIBADH-related"/>
</dbReference>
<protein>
    <submittedName>
        <fullName evidence="7">Oxidoreductase</fullName>
    </submittedName>
</protein>
<dbReference type="AlphaFoldDB" id="H0QPP0"/>
<dbReference type="GO" id="GO:0051287">
    <property type="term" value="F:NAD binding"/>
    <property type="evidence" value="ECO:0007669"/>
    <property type="project" value="InterPro"/>
</dbReference>
<evidence type="ECO:0000256" key="1">
    <source>
        <dbReference type="ARBA" id="ARBA00009080"/>
    </source>
</evidence>
<evidence type="ECO:0000313" key="7">
    <source>
        <dbReference type="EMBL" id="GAB14791.1"/>
    </source>
</evidence>
<dbReference type="InterPro" id="IPR006115">
    <property type="entry name" value="6PGDH_NADP-bd"/>
</dbReference>
<gene>
    <name evidence="7" type="ORF">ARGLB_077_00070</name>
</gene>
<dbReference type="PANTHER" id="PTHR43060:SF15">
    <property type="entry name" value="3-HYDROXYISOBUTYRATE DEHYDROGENASE-LIKE 1, MITOCHONDRIAL-RELATED"/>
    <property type="match status" value="1"/>
</dbReference>
<dbReference type="InterPro" id="IPR013328">
    <property type="entry name" value="6PGD_dom2"/>
</dbReference>